<organism evidence="3">
    <name type="scientific">Photinus pyralis</name>
    <name type="common">Common eastern firefly</name>
    <name type="synonym">Lampyris pyralis</name>
    <dbReference type="NCBI Taxonomy" id="7054"/>
    <lineage>
        <taxon>Eukaryota</taxon>
        <taxon>Metazoa</taxon>
        <taxon>Ecdysozoa</taxon>
        <taxon>Arthropoda</taxon>
        <taxon>Hexapoda</taxon>
        <taxon>Insecta</taxon>
        <taxon>Pterygota</taxon>
        <taxon>Neoptera</taxon>
        <taxon>Endopterygota</taxon>
        <taxon>Coleoptera</taxon>
        <taxon>Polyphaga</taxon>
        <taxon>Elateriformia</taxon>
        <taxon>Elateroidea</taxon>
        <taxon>Lampyridae</taxon>
        <taxon>Lampyrinae</taxon>
        <taxon>Photinus</taxon>
    </lineage>
</organism>
<evidence type="ECO:0000256" key="1">
    <source>
        <dbReference type="SAM" id="Coils"/>
    </source>
</evidence>
<keyword evidence="5" id="KW-1185">Reference proteome</keyword>
<evidence type="ECO:0000256" key="2">
    <source>
        <dbReference type="SAM" id="SignalP"/>
    </source>
</evidence>
<dbReference type="Gene3D" id="1.10.238.20">
    <property type="entry name" value="Pheromone/general odorant binding protein domain"/>
    <property type="match status" value="1"/>
</dbReference>
<reference evidence="4 5" key="2">
    <citation type="journal article" date="2018" name="Elife">
        <title>Firefly genomes illuminate parallel origins of bioluminescence in beetles.</title>
        <authorList>
            <person name="Fallon T.R."/>
            <person name="Lower S.E."/>
            <person name="Chang C.H."/>
            <person name="Bessho-Uehara M."/>
            <person name="Martin G.J."/>
            <person name="Bewick A.J."/>
            <person name="Behringer M."/>
            <person name="Debat H.J."/>
            <person name="Wong I."/>
            <person name="Day J.C."/>
            <person name="Suvorov A."/>
            <person name="Silva C.J."/>
            <person name="Stanger-Hall K.F."/>
            <person name="Hall D.W."/>
            <person name="Schmitz R.J."/>
            <person name="Nelson D.R."/>
            <person name="Lewis S.M."/>
            <person name="Shigenobu S."/>
            <person name="Bybee S.M."/>
            <person name="Larracuente A.M."/>
            <person name="Oba Y."/>
            <person name="Weng J.K."/>
        </authorList>
    </citation>
    <scope>NUCLEOTIDE SEQUENCE [LARGE SCALE GENOMIC DNA]</scope>
    <source>
        <strain evidence="4">1611_PpyrPB1</strain>
        <tissue evidence="4">Whole body</tissue>
    </source>
</reference>
<feature type="chain" id="PRO_5036029783" evidence="2">
    <location>
        <begin position="18"/>
        <end position="152"/>
    </location>
</feature>
<proteinExistence type="predicted"/>
<sequence>MKLLLCFVLALALGVHSRPHQDRSHHASLGPERECIAEANVEMSKVMRHVHTVSDVNDEEVGRYLACVWKKRQMINDNRKVNGENIFRYLKDIYHKENLSDSNEAEMRDASKECAKLEDNSEKVLAVKVKNCIIEAVAKMPFLTQPKPRPSS</sequence>
<evidence type="ECO:0000313" key="5">
    <source>
        <dbReference type="Proteomes" id="UP000327044"/>
    </source>
</evidence>
<dbReference type="OrthoDB" id="6769569at2759"/>
<reference evidence="3" key="1">
    <citation type="journal article" date="2016" name="Sci. Rep.">
        <title>Molecular characterization of firefly nuptial gifts: a multi-omics approach sheds light on postcopulatory sexual selection.</title>
        <authorList>
            <person name="Al-Wathiqui N."/>
            <person name="Fallon T.R."/>
            <person name="South A."/>
            <person name="Weng J.K."/>
            <person name="Lewis S.M."/>
        </authorList>
    </citation>
    <scope>NUCLEOTIDE SEQUENCE</scope>
</reference>
<accession>A0A1Y1KS14</accession>
<dbReference type="InterPro" id="IPR006170">
    <property type="entry name" value="PBP/GOBP"/>
</dbReference>
<dbReference type="CDD" id="cd23992">
    <property type="entry name" value="PBP_GOBP"/>
    <property type="match status" value="1"/>
</dbReference>
<dbReference type="InParanoid" id="A0A1Y1KS14"/>
<dbReference type="GO" id="GO:0005549">
    <property type="term" value="F:odorant binding"/>
    <property type="evidence" value="ECO:0007669"/>
    <property type="project" value="InterPro"/>
</dbReference>
<feature type="coiled-coil region" evidence="1">
    <location>
        <begin position="100"/>
        <end position="127"/>
    </location>
</feature>
<dbReference type="EMBL" id="VVIM01000001">
    <property type="protein sequence ID" value="KAB0803503.1"/>
    <property type="molecule type" value="Genomic_DNA"/>
</dbReference>
<keyword evidence="1" id="KW-0175">Coiled coil</keyword>
<keyword evidence="2" id="KW-0732">Signal</keyword>
<protein>
    <submittedName>
        <fullName evidence="3">Uncharacterized protein</fullName>
    </submittedName>
</protein>
<dbReference type="Proteomes" id="UP000327044">
    <property type="component" value="Unassembled WGS sequence"/>
</dbReference>
<dbReference type="InterPro" id="IPR036728">
    <property type="entry name" value="PBP_GOBP_sf"/>
</dbReference>
<dbReference type="SUPFAM" id="SSF47565">
    <property type="entry name" value="Insect pheromone/odorant-binding proteins"/>
    <property type="match status" value="1"/>
</dbReference>
<evidence type="ECO:0000313" key="3">
    <source>
        <dbReference type="EMBL" id="JAV64104.1"/>
    </source>
</evidence>
<dbReference type="Pfam" id="PF01395">
    <property type="entry name" value="PBP_GOBP"/>
    <property type="match status" value="1"/>
</dbReference>
<dbReference type="EMBL" id="GEZM01075391">
    <property type="protein sequence ID" value="JAV64104.1"/>
    <property type="molecule type" value="Transcribed_RNA"/>
</dbReference>
<name>A0A1Y1KS14_PHOPY</name>
<feature type="signal peptide" evidence="2">
    <location>
        <begin position="1"/>
        <end position="17"/>
    </location>
</feature>
<dbReference type="AlphaFoldDB" id="A0A1Y1KS14"/>
<evidence type="ECO:0000313" key="4">
    <source>
        <dbReference type="EMBL" id="KAB0803503.1"/>
    </source>
</evidence>
<gene>
    <name evidence="4" type="ORF">PPYR_00473</name>
</gene>
<reference evidence="4" key="3">
    <citation type="submission" date="2019-08" db="EMBL/GenBank/DDBJ databases">
        <authorList>
            <consortium name="Photinus pyralis genome working group"/>
            <person name="Fallon T.R."/>
            <person name="Sander Lower S.E."/>
            <person name="Weng J.-K."/>
        </authorList>
    </citation>
    <scope>NUCLEOTIDE SEQUENCE</scope>
    <source>
        <strain evidence="4">1611_PpyrPB1</strain>
        <tissue evidence="4">Whole body</tissue>
    </source>
</reference>